<evidence type="ECO:0000256" key="5">
    <source>
        <dbReference type="ARBA" id="ARBA00023125"/>
    </source>
</evidence>
<dbReference type="PIRSF" id="PIRSF037677">
    <property type="entry name" value="DNA_mis_repair_Msh6"/>
    <property type="match status" value="1"/>
</dbReference>
<dbReference type="InterPro" id="IPR007695">
    <property type="entry name" value="DNA_mismatch_repair_MutS-lik_N"/>
</dbReference>
<dbReference type="InterPro" id="IPR036187">
    <property type="entry name" value="DNA_mismatch_repair_MutS_sf"/>
</dbReference>
<dbReference type="STRING" id="3750.A0A498KAN3"/>
<dbReference type="SMART" id="SM00534">
    <property type="entry name" value="MUTSac"/>
    <property type="match status" value="1"/>
</dbReference>
<feature type="domain" description="DNA mismatch repair protein MutS core" evidence="9">
    <location>
        <begin position="708"/>
        <end position="1049"/>
    </location>
</feature>
<dbReference type="SUPFAM" id="SSF63748">
    <property type="entry name" value="Tudor/PWWP/MBT"/>
    <property type="match status" value="1"/>
</dbReference>
<evidence type="ECO:0000313" key="12">
    <source>
        <dbReference type="Proteomes" id="UP000290289"/>
    </source>
</evidence>
<feature type="region of interest" description="Disordered" evidence="8">
    <location>
        <begin position="182"/>
        <end position="311"/>
    </location>
</feature>
<dbReference type="InterPro" id="IPR007861">
    <property type="entry name" value="DNA_mismatch_repair_MutS_clamp"/>
</dbReference>
<dbReference type="InterPro" id="IPR007696">
    <property type="entry name" value="DNA_mismatch_repair_MutS_core"/>
</dbReference>
<dbReference type="PANTHER" id="PTHR11361">
    <property type="entry name" value="DNA MISMATCH REPAIR PROTEIN MUTS FAMILY MEMBER"/>
    <property type="match status" value="1"/>
</dbReference>
<feature type="domain" description="DNA mismatch repair proteins mutS family" evidence="10">
    <location>
        <begin position="1069"/>
        <end position="1261"/>
    </location>
</feature>
<dbReference type="Pfam" id="PF05192">
    <property type="entry name" value="MutS_III"/>
    <property type="match status" value="1"/>
</dbReference>
<dbReference type="SUPFAM" id="SSF53150">
    <property type="entry name" value="DNA repair protein MutS, domain II"/>
    <property type="match status" value="1"/>
</dbReference>
<dbReference type="InterPro" id="IPR000432">
    <property type="entry name" value="DNA_mismatch_repair_MutS_C"/>
</dbReference>
<evidence type="ECO:0000256" key="4">
    <source>
        <dbReference type="ARBA" id="ARBA00022840"/>
    </source>
</evidence>
<dbReference type="Pfam" id="PF00488">
    <property type="entry name" value="MutS_V"/>
    <property type="match status" value="1"/>
</dbReference>
<dbReference type="SMART" id="SM00533">
    <property type="entry name" value="MUTSd"/>
    <property type="match status" value="1"/>
</dbReference>
<dbReference type="GO" id="GO:0030983">
    <property type="term" value="F:mismatched DNA binding"/>
    <property type="evidence" value="ECO:0007669"/>
    <property type="project" value="UniProtKB-UniRule"/>
</dbReference>
<dbReference type="Proteomes" id="UP000290289">
    <property type="component" value="Chromosome 3"/>
</dbReference>
<dbReference type="InterPro" id="IPR016151">
    <property type="entry name" value="DNA_mismatch_repair_MutS_N"/>
</dbReference>
<dbReference type="Gene3D" id="3.40.50.300">
    <property type="entry name" value="P-loop containing nucleotide triphosphate hydrolases"/>
    <property type="match status" value="1"/>
</dbReference>
<evidence type="ECO:0000256" key="6">
    <source>
        <dbReference type="PIRNR" id="PIRNR037677"/>
    </source>
</evidence>
<dbReference type="GO" id="GO:0005634">
    <property type="term" value="C:nucleus"/>
    <property type="evidence" value="ECO:0007669"/>
    <property type="project" value="TreeGrafter"/>
</dbReference>
<dbReference type="GO" id="GO:0005524">
    <property type="term" value="F:ATP binding"/>
    <property type="evidence" value="ECO:0007669"/>
    <property type="project" value="UniProtKB-UniRule"/>
</dbReference>
<feature type="compositionally biased region" description="Basic and acidic residues" evidence="8">
    <location>
        <begin position="217"/>
        <end position="227"/>
    </location>
</feature>
<dbReference type="CDD" id="cd20404">
    <property type="entry name" value="Tudor_Agenet_AtEML-like"/>
    <property type="match status" value="1"/>
</dbReference>
<gene>
    <name evidence="11" type="ORF">DVH24_002590</name>
</gene>
<accession>A0A498KAN3</accession>
<dbReference type="FunFam" id="3.40.1170.10:FF:000002">
    <property type="entry name" value="DNA mismatch repair protein"/>
    <property type="match status" value="1"/>
</dbReference>
<dbReference type="Gene3D" id="2.30.30.140">
    <property type="match status" value="1"/>
</dbReference>
<feature type="compositionally biased region" description="Polar residues" evidence="8">
    <location>
        <begin position="9"/>
        <end position="65"/>
    </location>
</feature>
<name>A0A498KAN3_MALDO</name>
<evidence type="ECO:0000256" key="8">
    <source>
        <dbReference type="SAM" id="MobiDB-lite"/>
    </source>
</evidence>
<dbReference type="Pfam" id="PF05188">
    <property type="entry name" value="MutS_II"/>
    <property type="match status" value="1"/>
</dbReference>
<dbReference type="GO" id="GO:0140664">
    <property type="term" value="F:ATP-dependent DNA damage sensor activity"/>
    <property type="evidence" value="ECO:0007669"/>
    <property type="project" value="InterPro"/>
</dbReference>
<proteinExistence type="inferred from homology"/>
<feature type="compositionally biased region" description="Basic and acidic residues" evidence="8">
    <location>
        <begin position="608"/>
        <end position="622"/>
    </location>
</feature>
<evidence type="ECO:0000256" key="3">
    <source>
        <dbReference type="ARBA" id="ARBA00022763"/>
    </source>
</evidence>
<keyword evidence="6 7" id="KW-0234">DNA repair</keyword>
<evidence type="ECO:0000259" key="9">
    <source>
        <dbReference type="SMART" id="SM00533"/>
    </source>
</evidence>
<dbReference type="SUPFAM" id="SSF52540">
    <property type="entry name" value="P-loop containing nucleoside triphosphate hydrolases"/>
    <property type="match status" value="1"/>
</dbReference>
<feature type="compositionally biased region" description="Acidic residues" evidence="8">
    <location>
        <begin position="230"/>
        <end position="247"/>
    </location>
</feature>
<feature type="region of interest" description="Disordered" evidence="8">
    <location>
        <begin position="600"/>
        <end position="622"/>
    </location>
</feature>
<protein>
    <recommendedName>
        <fullName evidence="6">DNA mismatch repair protein</fullName>
    </recommendedName>
</protein>
<comment type="caution">
    <text evidence="11">The sequence shown here is derived from an EMBL/GenBank/DDBJ whole genome shotgun (WGS) entry which is preliminary data.</text>
</comment>
<dbReference type="InterPro" id="IPR027417">
    <property type="entry name" value="P-loop_NTPase"/>
</dbReference>
<dbReference type="Pfam" id="PF05190">
    <property type="entry name" value="MutS_IV"/>
    <property type="match status" value="1"/>
</dbReference>
<sequence>MSASRRRTNGQSPLVNPQRQITSFFSKATSTPSPISSKQTQNPKSTRISSKQTQNPKSTPISSKPTLIPKSTPISSRQTLNPNPNPSPGHSPSPTTPSPLDSKPSSKTSPKKSHGHEVVGKRIKVYWPLDKSWYEGYVKCFNKHSGKHLVQYDDAEEEMLDLEMEKIEWVPETVKIFKRLRRGPLPTPTNVDVDVVMEDEDKEDSNGVADDDSSDEDWGKSGDKELVAEVGDDEEELRELEDEEDDVVPTNTNKRKRGDSGGRRKLSGGGSLGSAKKTKCGGNVGMNGFKGVSPEPTPNAEGTKATNGMDTVLSGDASARFSLREAEKLHFLGEQRMDAKRRSLGDANYDPRTLYLPPGFLKSLSGGQRQWWEFKSKHMDKVIFFKMGKFYELFEMDAHIGAKELGLQYMKGEQPHCGFPEKNFSMNVEKLARKGYRVLVVEQTETPEQMDLRRKKDGSIDKVVKREICAVVTKGTLTEGEMLSANPDASYLMAVTENSQNLANENAERVFGVCVVDVATSRVILGQFGDDLECSALSCLLSELRPVEIVKPANLLSPETEKVLIRHTRSPLVNELVPVLEFLDAERTVQEVRSIYRRADDQDVSGSPKKDGFHGSDSHLEEDSYGCLPDVLSEMVRAGENGISALSALGGALFYLKQAFLDETILRFAKFELLPSSGFGDTVSKPYMVLDSAALENLEIFENNRNGDSSGTLYAQLNHCVTGFGKRLLRTWLARPLYHVELIKQRQDAVASLRGVNLPYALEFHKAVSRLPDMERLLVRVFSSSNACGRNAKKVVLYEDAAKKQLQEFISALRGCELMAQTCCSLNVILENVESAQLHHLLTLGKGLPDVNSVLKHFKDAFDWVEANNSGRIIPHEGVDIEYDSACEKVKEIESHLTKHLQEQRKLLGDKSITYVTVGKDSYLLEMPESLCSCIPPDYELRSSKKGFSRYWTPDIKKSLTELSQAETDKESSLKSILQRLIGRFCEHRLKWRQLVSVTAEIDVLISLAIASDYFEGPSCQPVVMSSSCTNEVPRFSAKSLGHPVLRSDSLGKGTFVSNDISIGGSGHASFILLTGPNMGGKSTLIRQVCLAVILAQLGADVPAESFELSPVDRIFVRMGAKDNIMVGQSTFLTELSETATMLSSATRNSLVALDELGRGTSTSDGQAIAESVLEHFIYKVQCRGMFSTHYHRLAVDYQNNSKVSLCHMACQVGNGDGGVEEVTFLYRLNPGACPKSYGVNIARLAGLPISVLKKATAKSREFEATYGKHRKASGDNICFQELISIVAKLTSHEFTKSIDMDSLTEVWHRARLLQQES</sequence>
<evidence type="ECO:0000259" key="10">
    <source>
        <dbReference type="SMART" id="SM00534"/>
    </source>
</evidence>
<feature type="compositionally biased region" description="Acidic residues" evidence="8">
    <location>
        <begin position="195"/>
        <end position="216"/>
    </location>
</feature>
<dbReference type="InterPro" id="IPR045076">
    <property type="entry name" value="MutS"/>
</dbReference>
<dbReference type="Gene3D" id="1.10.1420.10">
    <property type="match status" value="2"/>
</dbReference>
<dbReference type="InterPro" id="IPR036678">
    <property type="entry name" value="MutS_con_dom_sf"/>
</dbReference>
<evidence type="ECO:0000256" key="2">
    <source>
        <dbReference type="ARBA" id="ARBA00022741"/>
    </source>
</evidence>
<organism evidence="11 12">
    <name type="scientific">Malus domestica</name>
    <name type="common">Apple</name>
    <name type="synonym">Pyrus malus</name>
    <dbReference type="NCBI Taxonomy" id="3750"/>
    <lineage>
        <taxon>Eukaryota</taxon>
        <taxon>Viridiplantae</taxon>
        <taxon>Streptophyta</taxon>
        <taxon>Embryophyta</taxon>
        <taxon>Tracheophyta</taxon>
        <taxon>Spermatophyta</taxon>
        <taxon>Magnoliopsida</taxon>
        <taxon>eudicotyledons</taxon>
        <taxon>Gunneridae</taxon>
        <taxon>Pentapetalae</taxon>
        <taxon>rosids</taxon>
        <taxon>fabids</taxon>
        <taxon>Rosales</taxon>
        <taxon>Rosaceae</taxon>
        <taxon>Amygdaloideae</taxon>
        <taxon>Maleae</taxon>
        <taxon>Malus</taxon>
    </lineage>
</organism>
<dbReference type="Pfam" id="PF01624">
    <property type="entry name" value="MutS_I"/>
    <property type="match status" value="1"/>
</dbReference>
<comment type="similarity">
    <text evidence="1 6 7">Belongs to the DNA mismatch repair MutS family.</text>
</comment>
<dbReference type="Gene3D" id="3.30.420.110">
    <property type="entry name" value="MutS, connector domain"/>
    <property type="match status" value="1"/>
</dbReference>
<comment type="function">
    <text evidence="6 7">Component of the post-replicative DNA mismatch repair system (MMR).</text>
</comment>
<keyword evidence="12" id="KW-1185">Reference proteome</keyword>
<evidence type="ECO:0000313" key="11">
    <source>
        <dbReference type="EMBL" id="RXI02512.1"/>
    </source>
</evidence>
<feature type="compositionally biased region" description="Low complexity" evidence="8">
    <location>
        <begin position="98"/>
        <end position="108"/>
    </location>
</feature>
<evidence type="ECO:0000256" key="7">
    <source>
        <dbReference type="RuleBase" id="RU003756"/>
    </source>
</evidence>
<keyword evidence="2 6" id="KW-0547">Nucleotide-binding</keyword>
<keyword evidence="3 6" id="KW-0227">DNA damage</keyword>
<dbReference type="SUPFAM" id="SSF55271">
    <property type="entry name" value="DNA repair protein MutS, domain I"/>
    <property type="match status" value="1"/>
</dbReference>
<dbReference type="Gene3D" id="3.40.1170.10">
    <property type="entry name" value="DNA repair protein MutS, domain I"/>
    <property type="match status" value="1"/>
</dbReference>
<dbReference type="SUPFAM" id="SSF48334">
    <property type="entry name" value="DNA repair protein MutS, domain III"/>
    <property type="match status" value="1"/>
</dbReference>
<keyword evidence="5 6" id="KW-0238">DNA-binding</keyword>
<dbReference type="Gramene" id="mRNA:MD03G0242800">
    <property type="protein sequence ID" value="mRNA:MD03G0242800"/>
    <property type="gene ID" value="MD03G0242800"/>
</dbReference>
<dbReference type="OrthoDB" id="10252754at2759"/>
<feature type="region of interest" description="Disordered" evidence="8">
    <location>
        <begin position="1"/>
        <end position="117"/>
    </location>
</feature>
<reference evidence="11 12" key="1">
    <citation type="submission" date="2018-10" db="EMBL/GenBank/DDBJ databases">
        <title>A high-quality apple genome assembly.</title>
        <authorList>
            <person name="Hu J."/>
        </authorList>
    </citation>
    <scope>NUCLEOTIDE SEQUENCE [LARGE SCALE GENOMIC DNA]</scope>
    <source>
        <strain evidence="12">cv. HFTH1</strain>
        <tissue evidence="11">Young leaf</tissue>
    </source>
</reference>
<dbReference type="FunFam" id="3.40.50.300:FF:001885">
    <property type="entry name" value="DNA mismatch repair protein"/>
    <property type="match status" value="1"/>
</dbReference>
<dbReference type="PANTHER" id="PTHR11361:SF150">
    <property type="entry name" value="DNA MISMATCH REPAIR PROTEIN MSH6"/>
    <property type="match status" value="1"/>
</dbReference>
<keyword evidence="4 6" id="KW-0067">ATP-binding</keyword>
<dbReference type="EMBL" id="RDQH01000329">
    <property type="protein sequence ID" value="RXI02512.1"/>
    <property type="molecule type" value="Genomic_DNA"/>
</dbReference>
<feature type="compositionally biased region" description="Pro residues" evidence="8">
    <location>
        <begin position="83"/>
        <end position="97"/>
    </location>
</feature>
<dbReference type="InterPro" id="IPR017261">
    <property type="entry name" value="DNA_mismatch_repair_MutS/MSH"/>
</dbReference>
<dbReference type="SMR" id="A0A498KAN3"/>
<dbReference type="InterPro" id="IPR007860">
    <property type="entry name" value="DNA_mmatch_repair_MutS_con_dom"/>
</dbReference>
<evidence type="ECO:0000256" key="1">
    <source>
        <dbReference type="ARBA" id="ARBA00006271"/>
    </source>
</evidence>
<dbReference type="FunFam" id="1.10.1420.10:FF:000005">
    <property type="entry name" value="DNA mismatch repair protein"/>
    <property type="match status" value="1"/>
</dbReference>
<dbReference type="GO" id="GO:0006298">
    <property type="term" value="P:mismatch repair"/>
    <property type="evidence" value="ECO:0007669"/>
    <property type="project" value="InterPro"/>
</dbReference>